<dbReference type="GO" id="GO:0043001">
    <property type="term" value="P:Golgi to plasma membrane protein transport"/>
    <property type="evidence" value="ECO:0007669"/>
    <property type="project" value="TreeGrafter"/>
</dbReference>
<reference evidence="14" key="1">
    <citation type="submission" date="2022-12" db="EMBL/GenBank/DDBJ databases">
        <title>Genome assemblies of Blomia tropicalis.</title>
        <authorList>
            <person name="Cui Y."/>
        </authorList>
    </citation>
    <scope>NUCLEOTIDE SEQUENCE</scope>
    <source>
        <tissue evidence="14">Adult mites</tissue>
    </source>
</reference>
<keyword evidence="10" id="KW-0675">Receptor</keyword>
<gene>
    <name evidence="14" type="ORF">RDWZM_008902</name>
</gene>
<evidence type="ECO:0000256" key="6">
    <source>
        <dbReference type="ARBA" id="ARBA00022824"/>
    </source>
</evidence>
<dbReference type="InterPro" id="IPR027417">
    <property type="entry name" value="P-loop_NTPase"/>
</dbReference>
<evidence type="ECO:0000256" key="11">
    <source>
        <dbReference type="ARBA" id="ARBA00037377"/>
    </source>
</evidence>
<dbReference type="OMA" id="CWIDERA"/>
<dbReference type="Gene3D" id="3.40.50.300">
    <property type="entry name" value="P-loop containing nucleotide triphosphate hydrolases"/>
    <property type="match status" value="1"/>
</dbReference>
<evidence type="ECO:0000256" key="3">
    <source>
        <dbReference type="ARBA" id="ARBA00020256"/>
    </source>
</evidence>
<keyword evidence="15" id="KW-1185">Reference proteome</keyword>
<organism evidence="14 15">
    <name type="scientific">Blomia tropicalis</name>
    <name type="common">Mite</name>
    <dbReference type="NCBI Taxonomy" id="40697"/>
    <lineage>
        <taxon>Eukaryota</taxon>
        <taxon>Metazoa</taxon>
        <taxon>Ecdysozoa</taxon>
        <taxon>Arthropoda</taxon>
        <taxon>Chelicerata</taxon>
        <taxon>Arachnida</taxon>
        <taxon>Acari</taxon>
        <taxon>Acariformes</taxon>
        <taxon>Sarcoptiformes</taxon>
        <taxon>Astigmata</taxon>
        <taxon>Glycyphagoidea</taxon>
        <taxon>Echimyopodidae</taxon>
        <taxon>Blomia</taxon>
    </lineage>
</organism>
<comment type="function">
    <text evidence="11">Trans-Golgi-associated GTPase that regulates protein sorting. Controls the targeting of ARL1 and its effector to the trans-Golgi. Required for the lipidation of chylomicrons in the intestine and required for VLDL lipidation in the liver.</text>
</comment>
<evidence type="ECO:0000256" key="8">
    <source>
        <dbReference type="ARBA" id="ARBA00023134"/>
    </source>
</evidence>
<evidence type="ECO:0000256" key="5">
    <source>
        <dbReference type="ARBA" id="ARBA00022741"/>
    </source>
</evidence>
<evidence type="ECO:0000256" key="13">
    <source>
        <dbReference type="ARBA" id="ARBA00039478"/>
    </source>
</evidence>
<dbReference type="InterPro" id="IPR019009">
    <property type="entry name" value="SRP_receptor_beta_su"/>
</dbReference>
<sequence>MTSTIDVTAIKSSRKSILLVGLSEAGKTALFTQLSNQSYVDTVTSMKENEEQISVRGGRKLITLVDVPGFDRLRNQSWERFKDRSLGIIFVIDSVTFLSNLHNVADLLYQYLSDDSITAKRIPFLIACTKQDETRAKTAKVIATQLEKEFNTIRETRIGALDTISEDDNTRRILGNENREFQFSDLRNNIKFIDCNASKESPNYDSILKWIDSIA</sequence>
<dbReference type="InterPro" id="IPR024156">
    <property type="entry name" value="Small_GTPase_ARF"/>
</dbReference>
<keyword evidence="9" id="KW-0472">Membrane</keyword>
<dbReference type="GO" id="GO:0034067">
    <property type="term" value="P:protein localization to Golgi apparatus"/>
    <property type="evidence" value="ECO:0007669"/>
    <property type="project" value="TreeGrafter"/>
</dbReference>
<dbReference type="CDD" id="cd04105">
    <property type="entry name" value="SR_beta"/>
    <property type="match status" value="1"/>
</dbReference>
<evidence type="ECO:0000256" key="4">
    <source>
        <dbReference type="ARBA" id="ARBA00022692"/>
    </source>
</evidence>
<dbReference type="GO" id="GO:0005789">
    <property type="term" value="C:endoplasmic reticulum membrane"/>
    <property type="evidence" value="ECO:0007669"/>
    <property type="project" value="UniProtKB-SubCell"/>
</dbReference>
<dbReference type="EMBL" id="JAPWDV010000003">
    <property type="protein sequence ID" value="KAJ6217745.1"/>
    <property type="molecule type" value="Genomic_DNA"/>
</dbReference>
<dbReference type="GO" id="GO:0003924">
    <property type="term" value="F:GTPase activity"/>
    <property type="evidence" value="ECO:0007669"/>
    <property type="project" value="TreeGrafter"/>
</dbReference>
<dbReference type="Pfam" id="PF09439">
    <property type="entry name" value="SRPRB"/>
    <property type="match status" value="1"/>
</dbReference>
<dbReference type="PANTHER" id="PTHR45909:SF1">
    <property type="entry name" value="ADP-RIBOSYLATION FACTOR-RELATED PROTEIN 1"/>
    <property type="match status" value="1"/>
</dbReference>
<keyword evidence="7" id="KW-1133">Transmembrane helix</keyword>
<dbReference type="GO" id="GO:0005525">
    <property type="term" value="F:GTP binding"/>
    <property type="evidence" value="ECO:0007669"/>
    <property type="project" value="UniProtKB-KW"/>
</dbReference>
<dbReference type="InterPro" id="IPR005225">
    <property type="entry name" value="Small_GTP-bd"/>
</dbReference>
<dbReference type="SUPFAM" id="SSF52540">
    <property type="entry name" value="P-loop containing nucleoside triphosphate hydrolases"/>
    <property type="match status" value="1"/>
</dbReference>
<name>A0A9Q0M5H7_BLOTA</name>
<keyword evidence="5" id="KW-0547">Nucleotide-binding</keyword>
<evidence type="ECO:0000313" key="15">
    <source>
        <dbReference type="Proteomes" id="UP001142055"/>
    </source>
</evidence>
<accession>A0A9Q0M5H7</accession>
<evidence type="ECO:0000256" key="1">
    <source>
        <dbReference type="ARBA" id="ARBA00004389"/>
    </source>
</evidence>
<comment type="subcellular location">
    <subcellularLocation>
        <location evidence="1">Endoplasmic reticulum membrane</location>
        <topology evidence="1">Single-pass membrane protein</topology>
    </subcellularLocation>
</comment>
<evidence type="ECO:0000313" key="14">
    <source>
        <dbReference type="EMBL" id="KAJ6217745.1"/>
    </source>
</evidence>
<keyword evidence="4" id="KW-0812">Transmembrane</keyword>
<comment type="caution">
    <text evidence="14">The sequence shown here is derived from an EMBL/GenBank/DDBJ whole genome shotgun (WGS) entry which is preliminary data.</text>
</comment>
<evidence type="ECO:0000256" key="2">
    <source>
        <dbReference type="ARBA" id="ARBA00005619"/>
    </source>
</evidence>
<comment type="subunit">
    <text evidence="12">Interacts with SYS1.</text>
</comment>
<evidence type="ECO:0000256" key="12">
    <source>
        <dbReference type="ARBA" id="ARBA00038765"/>
    </source>
</evidence>
<evidence type="ECO:0000256" key="7">
    <source>
        <dbReference type="ARBA" id="ARBA00022989"/>
    </source>
</evidence>
<evidence type="ECO:0000256" key="10">
    <source>
        <dbReference type="ARBA" id="ARBA00023170"/>
    </source>
</evidence>
<protein>
    <recommendedName>
        <fullName evidence="13">ADP-ribosylation factor-related protein 1</fullName>
    </recommendedName>
    <alternativeName>
        <fullName evidence="3">Signal recognition particle receptor subunit beta</fullName>
    </alternativeName>
</protein>
<keyword evidence="8" id="KW-0342">GTP-binding</keyword>
<comment type="similarity">
    <text evidence="2">Belongs to the SRP receptor beta subunit family.</text>
</comment>
<evidence type="ECO:0000256" key="9">
    <source>
        <dbReference type="ARBA" id="ARBA00023136"/>
    </source>
</evidence>
<proteinExistence type="inferred from homology"/>
<keyword evidence="6" id="KW-0256">Endoplasmic reticulum</keyword>
<dbReference type="AlphaFoldDB" id="A0A9Q0M5H7"/>
<dbReference type="Proteomes" id="UP001142055">
    <property type="component" value="Chromosome 3"/>
</dbReference>
<dbReference type="NCBIfam" id="TIGR00231">
    <property type="entry name" value="small_GTP"/>
    <property type="match status" value="1"/>
</dbReference>
<dbReference type="GO" id="GO:0006886">
    <property type="term" value="P:intracellular protein transport"/>
    <property type="evidence" value="ECO:0007669"/>
    <property type="project" value="TreeGrafter"/>
</dbReference>
<dbReference type="GO" id="GO:0005794">
    <property type="term" value="C:Golgi apparatus"/>
    <property type="evidence" value="ECO:0007669"/>
    <property type="project" value="TreeGrafter"/>
</dbReference>
<dbReference type="PANTHER" id="PTHR45909">
    <property type="entry name" value="ADP-RIBOSYLATION FACTOR-RELATED PROTEIN 1"/>
    <property type="match status" value="1"/>
</dbReference>